<dbReference type="InterPro" id="IPR009003">
    <property type="entry name" value="Peptidase_S1_PA"/>
</dbReference>
<gene>
    <name evidence="4" type="ORF">PXEA_LOCUS6908</name>
</gene>
<dbReference type="GO" id="GO:0004252">
    <property type="term" value="F:serine-type endopeptidase activity"/>
    <property type="evidence" value="ECO:0007669"/>
    <property type="project" value="InterPro"/>
</dbReference>
<accession>A0A3S5CJI8</accession>
<comment type="caution">
    <text evidence="4">The sequence shown here is derived from an EMBL/GenBank/DDBJ whole genome shotgun (WGS) entry which is preliminary data.</text>
</comment>
<dbReference type="SUPFAM" id="SSF50494">
    <property type="entry name" value="Trypsin-like serine proteases"/>
    <property type="match status" value="1"/>
</dbReference>
<dbReference type="PROSITE" id="PS50240">
    <property type="entry name" value="TRYPSIN_DOM"/>
    <property type="match status" value="1"/>
</dbReference>
<dbReference type="Gene3D" id="2.40.10.10">
    <property type="entry name" value="Trypsin-like serine proteases"/>
    <property type="match status" value="1"/>
</dbReference>
<dbReference type="PANTHER" id="PTHR24256">
    <property type="entry name" value="TRYPTASE-RELATED"/>
    <property type="match status" value="1"/>
</dbReference>
<proteinExistence type="inferred from homology"/>
<dbReference type="GO" id="GO:0006508">
    <property type="term" value="P:proteolysis"/>
    <property type="evidence" value="ECO:0007669"/>
    <property type="project" value="InterPro"/>
</dbReference>
<sequence length="195" mass="21484">MQHLPTCTTNLDHALDSRCHSERSHKVAGNHTLLSFLQDDLEWDIALIKLSVPLDLARMIEVSSVRLPPTVQPENWPKAGEVCVLVGWGCTRVDGGPSTHAQMARFQVVANKDCSQMYQHNAGLNEHHEFCAGYYNANLGICPGDSGSGLVCNREGLWYLIGVASATHATKPSKFPGLFTRVSHFRGWIDKMTTA</sequence>
<dbReference type="OrthoDB" id="10002959at2759"/>
<dbReference type="SMART" id="SM00020">
    <property type="entry name" value="Tryp_SPc"/>
    <property type="match status" value="1"/>
</dbReference>
<evidence type="ECO:0000313" key="5">
    <source>
        <dbReference type="Proteomes" id="UP000784294"/>
    </source>
</evidence>
<evidence type="ECO:0000259" key="3">
    <source>
        <dbReference type="PROSITE" id="PS50240"/>
    </source>
</evidence>
<dbReference type="Pfam" id="PF00089">
    <property type="entry name" value="Trypsin"/>
    <property type="match status" value="1"/>
</dbReference>
<reference evidence="4" key="1">
    <citation type="submission" date="2018-11" db="EMBL/GenBank/DDBJ databases">
        <authorList>
            <consortium name="Pathogen Informatics"/>
        </authorList>
    </citation>
    <scope>NUCLEOTIDE SEQUENCE</scope>
</reference>
<evidence type="ECO:0000256" key="2">
    <source>
        <dbReference type="ARBA" id="ARBA00024195"/>
    </source>
</evidence>
<keyword evidence="5" id="KW-1185">Reference proteome</keyword>
<dbReference type="EMBL" id="CAAALY010017874">
    <property type="protein sequence ID" value="VEL13468.1"/>
    <property type="molecule type" value="Genomic_DNA"/>
</dbReference>
<protein>
    <recommendedName>
        <fullName evidence="3">Peptidase S1 domain-containing protein</fullName>
    </recommendedName>
</protein>
<organism evidence="4 5">
    <name type="scientific">Protopolystoma xenopodis</name>
    <dbReference type="NCBI Taxonomy" id="117903"/>
    <lineage>
        <taxon>Eukaryota</taxon>
        <taxon>Metazoa</taxon>
        <taxon>Spiralia</taxon>
        <taxon>Lophotrochozoa</taxon>
        <taxon>Platyhelminthes</taxon>
        <taxon>Monogenea</taxon>
        <taxon>Polyopisthocotylea</taxon>
        <taxon>Polystomatidea</taxon>
        <taxon>Polystomatidae</taxon>
        <taxon>Protopolystoma</taxon>
    </lineage>
</organism>
<dbReference type="Proteomes" id="UP000784294">
    <property type="component" value="Unassembled WGS sequence"/>
</dbReference>
<comment type="similarity">
    <text evidence="2">Belongs to the peptidase S1 family. CLIP subfamily.</text>
</comment>
<evidence type="ECO:0000313" key="4">
    <source>
        <dbReference type="EMBL" id="VEL13468.1"/>
    </source>
</evidence>
<evidence type="ECO:0000256" key="1">
    <source>
        <dbReference type="ARBA" id="ARBA00023157"/>
    </source>
</evidence>
<dbReference type="AlphaFoldDB" id="A0A3S5CJI8"/>
<feature type="domain" description="Peptidase S1" evidence="3">
    <location>
        <begin position="31"/>
        <end position="194"/>
    </location>
</feature>
<name>A0A3S5CJI8_9PLAT</name>
<keyword evidence="1" id="KW-1015">Disulfide bond</keyword>
<dbReference type="InterPro" id="IPR043504">
    <property type="entry name" value="Peptidase_S1_PA_chymotrypsin"/>
</dbReference>
<dbReference type="InterPro" id="IPR001254">
    <property type="entry name" value="Trypsin_dom"/>
</dbReference>
<dbReference type="InterPro" id="IPR051487">
    <property type="entry name" value="Ser/Thr_Proteases_Immune/Dev"/>
</dbReference>